<dbReference type="InterPro" id="IPR017938">
    <property type="entry name" value="Riboflavin_synthase-like_b-brl"/>
</dbReference>
<dbReference type="Proteomes" id="UP000189369">
    <property type="component" value="Chromosome"/>
</dbReference>
<dbReference type="AlphaFoldDB" id="A0A1U9K2D8"/>
<dbReference type="InterPro" id="IPR039261">
    <property type="entry name" value="FNR_nucleotide-bd"/>
</dbReference>
<dbReference type="InterPro" id="IPR039374">
    <property type="entry name" value="SIP_fam"/>
</dbReference>
<comment type="similarity">
    <text evidence="1">Belongs to the SIP oxidoreductase family.</text>
</comment>
<dbReference type="PANTHER" id="PTHR30157:SF0">
    <property type="entry name" value="NADPH-DEPENDENT FERRIC-CHELATE REDUCTASE"/>
    <property type="match status" value="1"/>
</dbReference>
<dbReference type="SUPFAM" id="SSF63380">
    <property type="entry name" value="Riboflavin synthase domain-like"/>
    <property type="match status" value="1"/>
</dbReference>
<accession>A0A1U9K2D8</accession>
<gene>
    <name evidence="3" type="ORF">PAEH1_12875</name>
</gene>
<dbReference type="KEGG" id="phn:PAEH1_12875"/>
<dbReference type="PROSITE" id="PS51384">
    <property type="entry name" value="FAD_FR"/>
    <property type="match status" value="1"/>
</dbReference>
<dbReference type="Pfam" id="PF08021">
    <property type="entry name" value="FAD_binding_9"/>
    <property type="match status" value="1"/>
</dbReference>
<reference evidence="3 4" key="1">
    <citation type="submission" date="2017-01" db="EMBL/GenBank/DDBJ databases">
        <title>Complete Genome Sequence of Paenalcaligenes hominis, Isolated from a paraplegic Patient with neurogenic bladder.</title>
        <authorList>
            <person name="Mukhopadhyay R."/>
            <person name="Joaquin J."/>
            <person name="Hogue R."/>
            <person name="Kilaru A."/>
            <person name="Jospin G."/>
            <person name="Mars K."/>
            <person name="Eisen J.A."/>
            <person name="Chaturvedi V."/>
        </authorList>
    </citation>
    <scope>NUCLEOTIDE SEQUENCE [LARGE SCALE GENOMIC DNA]</scope>
    <source>
        <strain evidence="3 4">15S00501</strain>
    </source>
</reference>
<dbReference type="InterPro" id="IPR013113">
    <property type="entry name" value="SIP_FAD-bd"/>
</dbReference>
<dbReference type="Gene3D" id="3.40.50.80">
    <property type="entry name" value="Nucleotide-binding domain of ferredoxin-NADP reductase (FNR) module"/>
    <property type="match status" value="1"/>
</dbReference>
<protein>
    <recommendedName>
        <fullName evidence="2">FAD-binding FR-type domain-containing protein</fullName>
    </recommendedName>
</protein>
<dbReference type="Pfam" id="PF04954">
    <property type="entry name" value="SIP"/>
    <property type="match status" value="1"/>
</dbReference>
<dbReference type="InterPro" id="IPR017927">
    <property type="entry name" value="FAD-bd_FR_type"/>
</dbReference>
<dbReference type="OrthoDB" id="9814826at2"/>
<proteinExistence type="inferred from homology"/>
<name>A0A1U9K2D8_9BURK</name>
<evidence type="ECO:0000259" key="2">
    <source>
        <dbReference type="PROSITE" id="PS51384"/>
    </source>
</evidence>
<evidence type="ECO:0000256" key="1">
    <source>
        <dbReference type="ARBA" id="ARBA00035644"/>
    </source>
</evidence>
<evidence type="ECO:0000313" key="3">
    <source>
        <dbReference type="EMBL" id="AQS52198.1"/>
    </source>
</evidence>
<dbReference type="Gene3D" id="2.40.30.10">
    <property type="entry name" value="Translation factors"/>
    <property type="match status" value="1"/>
</dbReference>
<dbReference type="InterPro" id="IPR007037">
    <property type="entry name" value="SIP_rossman_dom"/>
</dbReference>
<evidence type="ECO:0000313" key="4">
    <source>
        <dbReference type="Proteomes" id="UP000189369"/>
    </source>
</evidence>
<feature type="domain" description="FAD-binding FR-type" evidence="2">
    <location>
        <begin position="17"/>
        <end position="141"/>
    </location>
</feature>
<dbReference type="STRING" id="643674.PAEH1_12875"/>
<dbReference type="CDD" id="cd06193">
    <property type="entry name" value="siderophore_interacting"/>
    <property type="match status" value="1"/>
</dbReference>
<sequence>MSAPASAFTVERVRHPIVVRTLTVVTIESLCPNYVRMGLAGPDLDGFVSMGFDDHVKIFFAASATKTPVIPYTTETGVGFPEGSEKPLARDYTPRHYDAEKGVLEVDFVLHDDGPAGSWARQAKVGDTLTLAGPRGSMVIPKDFDWHLLIGDETAFPAISRRLAELPKQVVPIVVLALTDPELAHHLPFHPLARVQVVPHSDQGQRLKEAIDALELPAGQGYAWAAAESAVVKHVRESLVQTHGLNNKQIKASSYWRCGAAGFHETLTH</sequence>
<organism evidence="3 4">
    <name type="scientific">Paenalcaligenes hominis</name>
    <dbReference type="NCBI Taxonomy" id="643674"/>
    <lineage>
        <taxon>Bacteria</taxon>
        <taxon>Pseudomonadati</taxon>
        <taxon>Pseudomonadota</taxon>
        <taxon>Betaproteobacteria</taxon>
        <taxon>Burkholderiales</taxon>
        <taxon>Alcaligenaceae</taxon>
        <taxon>Paenalcaligenes</taxon>
    </lineage>
</organism>
<dbReference type="PANTHER" id="PTHR30157">
    <property type="entry name" value="FERRIC REDUCTASE, NADPH-DEPENDENT"/>
    <property type="match status" value="1"/>
</dbReference>
<dbReference type="EMBL" id="CP019697">
    <property type="protein sequence ID" value="AQS52198.1"/>
    <property type="molecule type" value="Genomic_DNA"/>
</dbReference>
<dbReference type="GO" id="GO:0016491">
    <property type="term" value="F:oxidoreductase activity"/>
    <property type="evidence" value="ECO:0007669"/>
    <property type="project" value="InterPro"/>
</dbReference>